<protein>
    <recommendedName>
        <fullName evidence="1">Carboxymuconolactone decarboxylase-like domain-containing protein</fullName>
    </recommendedName>
</protein>
<name>A0A7R7XU06_9EURO</name>
<dbReference type="RefSeq" id="XP_041559914.1">
    <property type="nucleotide sequence ID" value="XM_041694044.1"/>
</dbReference>
<dbReference type="InterPro" id="IPR003779">
    <property type="entry name" value="CMD-like"/>
</dbReference>
<sequence length="266" mass="29774">MADNEHLRERFISQLGESAWDQNWASVLKWSPELLEASIDLLAVPKQKRHLSPKTQQLISIAVDSSSTHLYLPGVRQHVKEALKQGATPAEIMELIELTSTLGIHACNIGVPVLLDVMREAAIFDQHPTAGQPFDSRREQLKADFVEKRGYWHHFWEEFLALDPKFFAAYTQFSSVSWVKGMEDGKRVGGLEPKVKELIYCAFDAAATHLYVPGLRAHMHNVLKYGGTPEEILEVLEIATQLSLHTAHAATPILEQCLASQEEDGG</sequence>
<dbReference type="AlphaFoldDB" id="A0A7R7XU06"/>
<reference evidence="2" key="2">
    <citation type="submission" date="2021-02" db="EMBL/GenBank/DDBJ databases">
        <title>Aspergillus puulaauensis MK2 genome sequence.</title>
        <authorList>
            <person name="Futagami T."/>
            <person name="Mori K."/>
            <person name="Kadooka C."/>
            <person name="Tanaka T."/>
        </authorList>
    </citation>
    <scope>NUCLEOTIDE SEQUENCE</scope>
    <source>
        <strain evidence="2">MK2</strain>
    </source>
</reference>
<dbReference type="InterPro" id="IPR029032">
    <property type="entry name" value="AhpD-like"/>
</dbReference>
<accession>A0A7R7XU06</accession>
<dbReference type="KEGG" id="apuu:APUU_60768S"/>
<feature type="domain" description="Carboxymuconolactone decarboxylase-like" evidence="1">
    <location>
        <begin position="32"/>
        <end position="98"/>
    </location>
</feature>
<dbReference type="Pfam" id="PF02627">
    <property type="entry name" value="CMD"/>
    <property type="match status" value="2"/>
</dbReference>
<dbReference type="Proteomes" id="UP000654913">
    <property type="component" value="Chromosome 6"/>
</dbReference>
<dbReference type="Gene3D" id="1.20.1290.10">
    <property type="entry name" value="AhpD-like"/>
    <property type="match status" value="1"/>
</dbReference>
<evidence type="ECO:0000259" key="1">
    <source>
        <dbReference type="Pfam" id="PF02627"/>
    </source>
</evidence>
<dbReference type="GeneID" id="64977725"/>
<dbReference type="EMBL" id="AP024448">
    <property type="protein sequence ID" value="BCS27720.1"/>
    <property type="molecule type" value="Genomic_DNA"/>
</dbReference>
<dbReference type="PANTHER" id="PTHR33930:SF2">
    <property type="entry name" value="BLR3452 PROTEIN"/>
    <property type="match status" value="1"/>
</dbReference>
<gene>
    <name evidence="2" type="ORF">APUU_60768S</name>
</gene>
<organism evidence="2 3">
    <name type="scientific">Aspergillus puulaauensis</name>
    <dbReference type="NCBI Taxonomy" id="1220207"/>
    <lineage>
        <taxon>Eukaryota</taxon>
        <taxon>Fungi</taxon>
        <taxon>Dikarya</taxon>
        <taxon>Ascomycota</taxon>
        <taxon>Pezizomycotina</taxon>
        <taxon>Eurotiomycetes</taxon>
        <taxon>Eurotiomycetidae</taxon>
        <taxon>Eurotiales</taxon>
        <taxon>Aspergillaceae</taxon>
        <taxon>Aspergillus</taxon>
    </lineage>
</organism>
<dbReference type="OrthoDB" id="10250730at2759"/>
<evidence type="ECO:0000313" key="2">
    <source>
        <dbReference type="EMBL" id="BCS27720.1"/>
    </source>
</evidence>
<proteinExistence type="predicted"/>
<dbReference type="SUPFAM" id="SSF69118">
    <property type="entry name" value="AhpD-like"/>
    <property type="match status" value="1"/>
</dbReference>
<evidence type="ECO:0000313" key="3">
    <source>
        <dbReference type="Proteomes" id="UP000654913"/>
    </source>
</evidence>
<dbReference type="GO" id="GO:0051920">
    <property type="term" value="F:peroxiredoxin activity"/>
    <property type="evidence" value="ECO:0007669"/>
    <property type="project" value="InterPro"/>
</dbReference>
<reference evidence="2" key="1">
    <citation type="submission" date="2021-01" db="EMBL/GenBank/DDBJ databases">
        <authorList>
            <consortium name="Aspergillus puulaauensis MK2 genome sequencing consortium"/>
            <person name="Kazuki M."/>
            <person name="Futagami T."/>
        </authorList>
    </citation>
    <scope>NUCLEOTIDE SEQUENCE</scope>
    <source>
        <strain evidence="2">MK2</strain>
    </source>
</reference>
<dbReference type="PANTHER" id="PTHR33930">
    <property type="entry name" value="ALKYL HYDROPEROXIDE REDUCTASE AHPD"/>
    <property type="match status" value="1"/>
</dbReference>
<feature type="domain" description="Carboxymuconolactone decarboxylase-like" evidence="1">
    <location>
        <begin position="188"/>
        <end position="241"/>
    </location>
</feature>
<keyword evidence="3" id="KW-1185">Reference proteome</keyword>